<evidence type="ECO:0000259" key="1">
    <source>
        <dbReference type="Pfam" id="PF12867"/>
    </source>
</evidence>
<protein>
    <submittedName>
        <fullName evidence="2">DinB family protein</fullName>
    </submittedName>
</protein>
<evidence type="ECO:0000313" key="3">
    <source>
        <dbReference type="Proteomes" id="UP000614490"/>
    </source>
</evidence>
<dbReference type="SUPFAM" id="SSF109854">
    <property type="entry name" value="DinB/YfiT-like putative metalloenzymes"/>
    <property type="match status" value="1"/>
</dbReference>
<feature type="domain" description="DinB-like" evidence="1">
    <location>
        <begin position="8"/>
        <end position="146"/>
    </location>
</feature>
<name>A0A931HTA5_9BACI</name>
<organism evidence="2 3">
    <name type="scientific">Halobacillus yeomjeoni</name>
    <dbReference type="NCBI Taxonomy" id="311194"/>
    <lineage>
        <taxon>Bacteria</taxon>
        <taxon>Bacillati</taxon>
        <taxon>Bacillota</taxon>
        <taxon>Bacilli</taxon>
        <taxon>Bacillales</taxon>
        <taxon>Bacillaceae</taxon>
        <taxon>Halobacillus</taxon>
    </lineage>
</organism>
<dbReference type="InterPro" id="IPR024775">
    <property type="entry name" value="DinB-like"/>
</dbReference>
<dbReference type="InterPro" id="IPR034660">
    <property type="entry name" value="DinB/YfiT-like"/>
</dbReference>
<sequence>MEKSILKQYDITRSFFLMGAEKITEENADIIPNGYPNSLRWQLGHVYVSLEFFAFRLAGEDVHIPEGYNEMFARGTSPEEWTTEPPKVDELKGLLSEQKERLLKTFEGRLEEKLSEPFKAGPFQLDTVGEVILFALHHESEHIGVIKGLKNGINGQ</sequence>
<comment type="caution">
    <text evidence="2">The sequence shown here is derived from an EMBL/GenBank/DDBJ whole genome shotgun (WGS) entry which is preliminary data.</text>
</comment>
<reference evidence="2 3" key="1">
    <citation type="journal article" date="2005" name="Int. J. Syst. Evol. Microbiol.">
        <title>Halobacillus yeomjeoni sp. nov., isolated from a marine solar saltern in Korea.</title>
        <authorList>
            <person name="Yoon J.H."/>
            <person name="Kang S.J."/>
            <person name="Lee C.H."/>
            <person name="Oh H.W."/>
            <person name="Oh T.K."/>
        </authorList>
    </citation>
    <scope>NUCLEOTIDE SEQUENCE [LARGE SCALE GENOMIC DNA]</scope>
    <source>
        <strain evidence="2 3">KCTC 3957</strain>
    </source>
</reference>
<proteinExistence type="predicted"/>
<dbReference type="Proteomes" id="UP000614490">
    <property type="component" value="Unassembled WGS sequence"/>
</dbReference>
<accession>A0A931HTA5</accession>
<dbReference type="RefSeq" id="WP_197315807.1">
    <property type="nucleotide sequence ID" value="NZ_JADZSC010000001.1"/>
</dbReference>
<dbReference type="EMBL" id="JADZSC010000001">
    <property type="protein sequence ID" value="MBH0229180.1"/>
    <property type="molecule type" value="Genomic_DNA"/>
</dbReference>
<dbReference type="Pfam" id="PF12867">
    <property type="entry name" value="DinB_2"/>
    <property type="match status" value="1"/>
</dbReference>
<dbReference type="AlphaFoldDB" id="A0A931HTA5"/>
<keyword evidence="3" id="KW-1185">Reference proteome</keyword>
<gene>
    <name evidence="2" type="ORF">H0267_03035</name>
</gene>
<dbReference type="Gene3D" id="1.20.120.450">
    <property type="entry name" value="dinb family like domain"/>
    <property type="match status" value="1"/>
</dbReference>
<evidence type="ECO:0000313" key="2">
    <source>
        <dbReference type="EMBL" id="MBH0229180.1"/>
    </source>
</evidence>